<name>M7MVF4_9MICC</name>
<protein>
    <submittedName>
        <fullName evidence="1">Uncharacterized protein</fullName>
    </submittedName>
</protein>
<accession>M7MVF4</accession>
<organism evidence="1 2">
    <name type="scientific">Paeniglutamicibacter gangotriensis Lz1y</name>
    <dbReference type="NCBI Taxonomy" id="1276920"/>
    <lineage>
        <taxon>Bacteria</taxon>
        <taxon>Bacillati</taxon>
        <taxon>Actinomycetota</taxon>
        <taxon>Actinomycetes</taxon>
        <taxon>Micrococcales</taxon>
        <taxon>Micrococcaceae</taxon>
        <taxon>Paeniglutamicibacter</taxon>
    </lineage>
</organism>
<sequence length="47" mass="5353">MDKKDRNEKDIDEAIGVTDSELNWAEAMWPTGRCVIDVEDESTDVPK</sequence>
<dbReference type="Proteomes" id="UP000012015">
    <property type="component" value="Unassembled WGS sequence"/>
</dbReference>
<dbReference type="STRING" id="1276920.ADIAG_00430"/>
<gene>
    <name evidence="1" type="ORF">ADIAG_00430</name>
</gene>
<dbReference type="EMBL" id="AOCK01000001">
    <property type="protein sequence ID" value="EMR00423.1"/>
    <property type="molecule type" value="Genomic_DNA"/>
</dbReference>
<evidence type="ECO:0000313" key="2">
    <source>
        <dbReference type="Proteomes" id="UP000012015"/>
    </source>
</evidence>
<comment type="caution">
    <text evidence="1">The sequence shown here is derived from an EMBL/GenBank/DDBJ whole genome shotgun (WGS) entry which is preliminary data.</text>
</comment>
<dbReference type="RefSeq" id="WP_007269637.1">
    <property type="nucleotide sequence ID" value="NZ_AOCK01000001.1"/>
</dbReference>
<reference evidence="1 2" key="1">
    <citation type="journal article" date="2013" name="Genome Announc.">
        <title>Draft Genome Sequence of Arthrobacter gangotriensis Strain Lz1yT, Isolated from a Penguin Rookery Soil Sample Collected in Antarctica, near the Indian Station Dakshin Gangotri.</title>
        <authorList>
            <person name="Shivaji S."/>
            <person name="Ara S."/>
            <person name="Bandi S."/>
            <person name="Singh A."/>
            <person name="Kumar Pinnaka A."/>
        </authorList>
    </citation>
    <scope>NUCLEOTIDE SEQUENCE [LARGE SCALE GENOMIC DNA]</scope>
    <source>
        <strain evidence="1 2">Lz1y</strain>
    </source>
</reference>
<dbReference type="AlphaFoldDB" id="M7MVF4"/>
<dbReference type="PATRIC" id="fig|1276920.7.peg.425"/>
<evidence type="ECO:0000313" key="1">
    <source>
        <dbReference type="EMBL" id="EMR00423.1"/>
    </source>
</evidence>
<proteinExistence type="predicted"/>
<keyword evidence="2" id="KW-1185">Reference proteome</keyword>